<comment type="caution">
    <text evidence="1">The sequence shown here is derived from an EMBL/GenBank/DDBJ whole genome shotgun (WGS) entry which is preliminary data.</text>
</comment>
<organism evidence="1 3">
    <name type="scientific">Streptomyces fulvorobeus</name>
    <dbReference type="NCBI Taxonomy" id="284028"/>
    <lineage>
        <taxon>Bacteria</taxon>
        <taxon>Bacillati</taxon>
        <taxon>Actinomycetota</taxon>
        <taxon>Actinomycetes</taxon>
        <taxon>Kitasatosporales</taxon>
        <taxon>Streptomycetaceae</taxon>
        <taxon>Streptomyces</taxon>
    </lineage>
</organism>
<evidence type="ECO:0000313" key="2">
    <source>
        <dbReference type="EMBL" id="NYE44648.1"/>
    </source>
</evidence>
<name>A0A7J0CHD3_9ACTN</name>
<reference evidence="1 3" key="1">
    <citation type="submission" date="2020-05" db="EMBL/GenBank/DDBJ databases">
        <title>Whole genome shotgun sequence of Streptomyces fulvorobeus NBRC 15897.</title>
        <authorList>
            <person name="Komaki H."/>
            <person name="Tamura T."/>
        </authorList>
    </citation>
    <scope>NUCLEOTIDE SEQUENCE [LARGE SCALE GENOMIC DNA]</scope>
    <source>
        <strain evidence="1 3">NBRC 15897</strain>
    </source>
</reference>
<evidence type="ECO:0000313" key="4">
    <source>
        <dbReference type="Proteomes" id="UP000530403"/>
    </source>
</evidence>
<reference evidence="2 4" key="2">
    <citation type="submission" date="2020-07" db="EMBL/GenBank/DDBJ databases">
        <title>Sequencing the genomes of 1000 actinobacteria strains.</title>
        <authorList>
            <person name="Klenk H.-P."/>
        </authorList>
    </citation>
    <scope>NUCLEOTIDE SEQUENCE [LARGE SCALE GENOMIC DNA]</scope>
    <source>
        <strain evidence="2 4">DSM 41455</strain>
    </source>
</reference>
<protein>
    <submittedName>
        <fullName evidence="1">Uncharacterized protein</fullName>
    </submittedName>
</protein>
<dbReference type="EMBL" id="BLWC01000001">
    <property type="protein sequence ID" value="GFN01195.1"/>
    <property type="molecule type" value="Genomic_DNA"/>
</dbReference>
<gene>
    <name evidence="2" type="ORF">HEB29_005659</name>
    <name evidence="1" type="ORF">Sfulv_60050</name>
</gene>
<dbReference type="EMBL" id="JACCCF010000001">
    <property type="protein sequence ID" value="NYE44648.1"/>
    <property type="molecule type" value="Genomic_DNA"/>
</dbReference>
<evidence type="ECO:0000313" key="1">
    <source>
        <dbReference type="EMBL" id="GFN01195.1"/>
    </source>
</evidence>
<dbReference type="Proteomes" id="UP000498980">
    <property type="component" value="Unassembled WGS sequence"/>
</dbReference>
<sequence>MQSPAAGRTRAVNRLRARLAETALEAAGCQHTRLSGEKPAAQTVLTLARQVRAPNQQVAEVDWIPVSYDRPMKRPARSDPGIRKRIGVRLVAESRMPEPMG</sequence>
<dbReference type="AlphaFoldDB" id="A0A7J0CHD3"/>
<evidence type="ECO:0000313" key="3">
    <source>
        <dbReference type="Proteomes" id="UP000498980"/>
    </source>
</evidence>
<proteinExistence type="predicted"/>
<dbReference type="Proteomes" id="UP000530403">
    <property type="component" value="Unassembled WGS sequence"/>
</dbReference>
<keyword evidence="3" id="KW-1185">Reference proteome</keyword>
<accession>A0A7J0CHD3</accession>